<evidence type="ECO:0000256" key="4">
    <source>
        <dbReference type="ARBA" id="ARBA00011335"/>
    </source>
</evidence>
<reference evidence="12" key="1">
    <citation type="journal article" date="2021" name="Genome Biol. Evol.">
        <title>The assembled and annotated genome of the fairy-ring fungus Marasmius oreades.</title>
        <authorList>
            <person name="Hiltunen M."/>
            <person name="Ament-Velasquez S.L."/>
            <person name="Johannesson H."/>
        </authorList>
    </citation>
    <scope>NUCLEOTIDE SEQUENCE</scope>
    <source>
        <strain evidence="12">03SP1</strain>
    </source>
</reference>
<comment type="subcellular location">
    <subcellularLocation>
        <location evidence="1 11">Endoplasmic reticulum membrane</location>
        <topology evidence="1 11">Single-pass membrane protein</topology>
    </subcellularLocation>
    <subcellularLocation>
        <location evidence="2">Nucleus membrane</location>
        <topology evidence="2">Single-pass membrane protein</topology>
    </subcellularLocation>
</comment>
<dbReference type="GO" id="GO:0006488">
    <property type="term" value="P:dolichol-linked oligosaccharide biosynthetic process"/>
    <property type="evidence" value="ECO:0007669"/>
    <property type="project" value="InterPro"/>
</dbReference>
<comment type="function">
    <text evidence="11">Involved in protein N-glycosylation. Essential for the second step of the dolichol-linked oligosaccharide pathway. Anchors the catalytic subunit ALG13 to the ER.</text>
</comment>
<evidence type="ECO:0000256" key="3">
    <source>
        <dbReference type="ARBA" id="ARBA00009731"/>
    </source>
</evidence>
<evidence type="ECO:0000256" key="7">
    <source>
        <dbReference type="ARBA" id="ARBA00022824"/>
    </source>
</evidence>
<feature type="transmembrane region" description="Helical" evidence="11">
    <location>
        <begin position="6"/>
        <end position="30"/>
    </location>
</feature>
<evidence type="ECO:0000256" key="10">
    <source>
        <dbReference type="ARBA" id="ARBA00032062"/>
    </source>
</evidence>
<keyword evidence="13" id="KW-1185">Reference proteome</keyword>
<dbReference type="GO" id="GO:0004577">
    <property type="term" value="F:N-acetylglucosaminyldiphosphodolichol N-acetylglucosaminyltransferase activity"/>
    <property type="evidence" value="ECO:0007669"/>
    <property type="project" value="TreeGrafter"/>
</dbReference>
<evidence type="ECO:0000256" key="9">
    <source>
        <dbReference type="ARBA" id="ARBA00023136"/>
    </source>
</evidence>
<evidence type="ECO:0000256" key="8">
    <source>
        <dbReference type="ARBA" id="ARBA00022989"/>
    </source>
</evidence>
<keyword evidence="9 11" id="KW-0472">Membrane</keyword>
<evidence type="ECO:0000313" key="13">
    <source>
        <dbReference type="Proteomes" id="UP001049176"/>
    </source>
</evidence>
<name>A0A9P7V3V0_9AGAR</name>
<dbReference type="Pfam" id="PF08660">
    <property type="entry name" value="Alg14"/>
    <property type="match status" value="1"/>
</dbReference>
<comment type="subunit">
    <text evidence="4 11">Heterodimer with ALG13 to form a functional enzyme.</text>
</comment>
<dbReference type="Gene3D" id="3.40.50.2000">
    <property type="entry name" value="Glycogen Phosphorylase B"/>
    <property type="match status" value="1"/>
</dbReference>
<dbReference type="GO" id="GO:0043541">
    <property type="term" value="C:UDP-N-acetylglucosamine transferase complex"/>
    <property type="evidence" value="ECO:0007669"/>
    <property type="project" value="TreeGrafter"/>
</dbReference>
<keyword evidence="6 11" id="KW-0812">Transmembrane</keyword>
<dbReference type="InterPro" id="IPR013969">
    <property type="entry name" value="Oligosacch_biosynth_Alg14"/>
</dbReference>
<evidence type="ECO:0000256" key="1">
    <source>
        <dbReference type="ARBA" id="ARBA00004389"/>
    </source>
</evidence>
<dbReference type="Proteomes" id="UP001049176">
    <property type="component" value="Chromosome 1"/>
</dbReference>
<dbReference type="AlphaFoldDB" id="A0A9P7V3V0"/>
<comment type="similarity">
    <text evidence="3 11">Belongs to the ALG14 family.</text>
</comment>
<dbReference type="PANTHER" id="PTHR12154">
    <property type="entry name" value="GLYCOSYL TRANSFERASE-RELATED"/>
    <property type="match status" value="1"/>
</dbReference>
<comment type="caution">
    <text evidence="12">The sequence shown here is derived from an EMBL/GenBank/DDBJ whole genome shotgun (WGS) entry which is preliminary data.</text>
</comment>
<dbReference type="GO" id="GO:0031965">
    <property type="term" value="C:nuclear membrane"/>
    <property type="evidence" value="ECO:0007669"/>
    <property type="project" value="UniProtKB-SubCell"/>
</dbReference>
<accession>A0A9P7V3V0</accession>
<gene>
    <name evidence="11" type="primary">ALG14</name>
    <name evidence="12" type="ORF">E1B28_001567</name>
</gene>
<protein>
    <recommendedName>
        <fullName evidence="5 11">UDP-N-acetylglucosamine transferase subunit ALG14</fullName>
    </recommendedName>
    <alternativeName>
        <fullName evidence="10 11">Asparagine-linked glycosylation protein 14</fullName>
    </alternativeName>
</protein>
<keyword evidence="7 11" id="KW-0256">Endoplasmic reticulum</keyword>
<dbReference type="OrthoDB" id="17098at2759"/>
<dbReference type="PANTHER" id="PTHR12154:SF4">
    <property type="entry name" value="UDP-N-ACETYLGLUCOSAMINE TRANSFERASE SUBUNIT ALG14 HOMOLOG"/>
    <property type="match status" value="1"/>
</dbReference>
<keyword evidence="8 11" id="KW-1133">Transmembrane helix</keyword>
<sequence>MKTSTQLAIYPILTVLLLFIRLFTILPSLTREPKRPKRTRSTAKLAVFLGSGNEALNLLSAVDFDRYTPRVYVVSEGDTLSVQKARDLEFTRGQRQKNQFTILVVPRARRVHQSLYTTPFTAFLSLLKCLYHVTLLPVLTSNPFADVLIVNGPGTCFILCLAVVVNKLLALEAPRVIYVESFARVKSFSISGKLLRYLADRFVVQWPSLLKDGKRGECLGWLV</sequence>
<proteinExistence type="inferred from homology"/>
<evidence type="ECO:0000256" key="6">
    <source>
        <dbReference type="ARBA" id="ARBA00022692"/>
    </source>
</evidence>
<evidence type="ECO:0000256" key="5">
    <source>
        <dbReference type="ARBA" id="ARBA00017467"/>
    </source>
</evidence>
<evidence type="ECO:0000256" key="11">
    <source>
        <dbReference type="RuleBase" id="RU362127"/>
    </source>
</evidence>
<organism evidence="12 13">
    <name type="scientific">Marasmius oreades</name>
    <name type="common">fairy-ring Marasmius</name>
    <dbReference type="NCBI Taxonomy" id="181124"/>
    <lineage>
        <taxon>Eukaryota</taxon>
        <taxon>Fungi</taxon>
        <taxon>Dikarya</taxon>
        <taxon>Basidiomycota</taxon>
        <taxon>Agaricomycotina</taxon>
        <taxon>Agaricomycetes</taxon>
        <taxon>Agaricomycetidae</taxon>
        <taxon>Agaricales</taxon>
        <taxon>Marasmiineae</taxon>
        <taxon>Marasmiaceae</taxon>
        <taxon>Marasmius</taxon>
    </lineage>
</organism>
<evidence type="ECO:0000313" key="12">
    <source>
        <dbReference type="EMBL" id="KAG7099754.1"/>
    </source>
</evidence>
<dbReference type="EMBL" id="CM032181">
    <property type="protein sequence ID" value="KAG7099754.1"/>
    <property type="molecule type" value="Genomic_DNA"/>
</dbReference>
<evidence type="ECO:0000256" key="2">
    <source>
        <dbReference type="ARBA" id="ARBA00004590"/>
    </source>
</evidence>